<dbReference type="RefSeq" id="XP_005774085.1">
    <property type="nucleotide sequence ID" value="XM_005774028.1"/>
</dbReference>
<dbReference type="PaxDb" id="2903-EOD21656"/>
<keyword evidence="3" id="KW-1185">Reference proteome</keyword>
<protein>
    <submittedName>
        <fullName evidence="2">Uncharacterized protein</fullName>
    </submittedName>
</protein>
<evidence type="ECO:0000313" key="2">
    <source>
        <dbReference type="EnsemblProtists" id="EOD21656"/>
    </source>
</evidence>
<dbReference type="EnsemblProtists" id="EOD21656">
    <property type="protein sequence ID" value="EOD21656"/>
    <property type="gene ID" value="EMIHUDRAFT_435667"/>
</dbReference>
<feature type="region of interest" description="Disordered" evidence="1">
    <location>
        <begin position="18"/>
        <end position="69"/>
    </location>
</feature>
<dbReference type="GeneID" id="17267327"/>
<sequence>MLTLPSLSHVVGCDEHRLPAALRPQTAPRRSAESTTQRQRRPSRLAAAAFSSLTRMKRPAQTAEPEEGTLTSQAWRASMASLAAAILASNAATAGGGRGEAR</sequence>
<proteinExistence type="predicted"/>
<organism evidence="2 3">
    <name type="scientific">Emiliania huxleyi (strain CCMP1516)</name>
    <dbReference type="NCBI Taxonomy" id="280463"/>
    <lineage>
        <taxon>Eukaryota</taxon>
        <taxon>Haptista</taxon>
        <taxon>Haptophyta</taxon>
        <taxon>Prymnesiophyceae</taxon>
        <taxon>Isochrysidales</taxon>
        <taxon>Noelaerhabdaceae</taxon>
        <taxon>Emiliania</taxon>
    </lineage>
</organism>
<evidence type="ECO:0000313" key="3">
    <source>
        <dbReference type="Proteomes" id="UP000013827"/>
    </source>
</evidence>
<dbReference type="KEGG" id="ehx:EMIHUDRAFT_435667"/>
<dbReference type="AlphaFoldDB" id="A0A0D3JDS1"/>
<dbReference type="HOGENOM" id="CLU_2284823_0_0_1"/>
<accession>A0A0D3JDS1</accession>
<name>A0A0D3JDS1_EMIH1</name>
<dbReference type="Proteomes" id="UP000013827">
    <property type="component" value="Unassembled WGS sequence"/>
</dbReference>
<evidence type="ECO:0000256" key="1">
    <source>
        <dbReference type="SAM" id="MobiDB-lite"/>
    </source>
</evidence>
<reference evidence="3" key="1">
    <citation type="journal article" date="2013" name="Nature">
        <title>Pan genome of the phytoplankton Emiliania underpins its global distribution.</title>
        <authorList>
            <person name="Read B.A."/>
            <person name="Kegel J."/>
            <person name="Klute M.J."/>
            <person name="Kuo A."/>
            <person name="Lefebvre S.C."/>
            <person name="Maumus F."/>
            <person name="Mayer C."/>
            <person name="Miller J."/>
            <person name="Monier A."/>
            <person name="Salamov A."/>
            <person name="Young J."/>
            <person name="Aguilar M."/>
            <person name="Claverie J.M."/>
            <person name="Frickenhaus S."/>
            <person name="Gonzalez K."/>
            <person name="Herman E.K."/>
            <person name="Lin Y.C."/>
            <person name="Napier J."/>
            <person name="Ogata H."/>
            <person name="Sarno A.F."/>
            <person name="Shmutz J."/>
            <person name="Schroeder D."/>
            <person name="de Vargas C."/>
            <person name="Verret F."/>
            <person name="von Dassow P."/>
            <person name="Valentin K."/>
            <person name="Van de Peer Y."/>
            <person name="Wheeler G."/>
            <person name="Dacks J.B."/>
            <person name="Delwiche C.F."/>
            <person name="Dyhrman S.T."/>
            <person name="Glockner G."/>
            <person name="John U."/>
            <person name="Richards T."/>
            <person name="Worden A.Z."/>
            <person name="Zhang X."/>
            <person name="Grigoriev I.V."/>
            <person name="Allen A.E."/>
            <person name="Bidle K."/>
            <person name="Borodovsky M."/>
            <person name="Bowler C."/>
            <person name="Brownlee C."/>
            <person name="Cock J.M."/>
            <person name="Elias M."/>
            <person name="Gladyshev V.N."/>
            <person name="Groth M."/>
            <person name="Guda C."/>
            <person name="Hadaegh A."/>
            <person name="Iglesias-Rodriguez M.D."/>
            <person name="Jenkins J."/>
            <person name="Jones B.M."/>
            <person name="Lawson T."/>
            <person name="Leese F."/>
            <person name="Lindquist E."/>
            <person name="Lobanov A."/>
            <person name="Lomsadze A."/>
            <person name="Malik S.B."/>
            <person name="Marsh M.E."/>
            <person name="Mackinder L."/>
            <person name="Mock T."/>
            <person name="Mueller-Roeber B."/>
            <person name="Pagarete A."/>
            <person name="Parker M."/>
            <person name="Probert I."/>
            <person name="Quesneville H."/>
            <person name="Raines C."/>
            <person name="Rensing S.A."/>
            <person name="Riano-Pachon D.M."/>
            <person name="Richier S."/>
            <person name="Rokitta S."/>
            <person name="Shiraiwa Y."/>
            <person name="Soanes D.M."/>
            <person name="van der Giezen M."/>
            <person name="Wahlund T.M."/>
            <person name="Williams B."/>
            <person name="Wilson W."/>
            <person name="Wolfe G."/>
            <person name="Wurch L.L."/>
        </authorList>
    </citation>
    <scope>NUCLEOTIDE SEQUENCE</scope>
</reference>
<reference evidence="2" key="2">
    <citation type="submission" date="2024-10" db="UniProtKB">
        <authorList>
            <consortium name="EnsemblProtists"/>
        </authorList>
    </citation>
    <scope>IDENTIFICATION</scope>
</reference>